<organism evidence="2 3">
    <name type="scientific">Parasediminibacterium paludis</name>
    <dbReference type="NCBI Taxonomy" id="908966"/>
    <lineage>
        <taxon>Bacteria</taxon>
        <taxon>Pseudomonadati</taxon>
        <taxon>Bacteroidota</taxon>
        <taxon>Chitinophagia</taxon>
        <taxon>Chitinophagales</taxon>
        <taxon>Chitinophagaceae</taxon>
        <taxon>Parasediminibacterium</taxon>
    </lineage>
</organism>
<reference evidence="3" key="1">
    <citation type="journal article" date="2019" name="Int. J. Syst. Evol. Microbiol.">
        <title>The Global Catalogue of Microorganisms (GCM) 10K type strain sequencing project: providing services to taxonomists for standard genome sequencing and annotation.</title>
        <authorList>
            <consortium name="The Broad Institute Genomics Platform"/>
            <consortium name="The Broad Institute Genome Sequencing Center for Infectious Disease"/>
            <person name="Wu L."/>
            <person name="Ma J."/>
        </authorList>
    </citation>
    <scope>NUCLEOTIDE SEQUENCE [LARGE SCALE GENOMIC DNA]</scope>
    <source>
        <strain evidence="3">CECT 8010</strain>
    </source>
</reference>
<dbReference type="InterPro" id="IPR022270">
    <property type="entry name" value="Blh_diox"/>
</dbReference>
<accession>A0ABV8PU73</accession>
<feature type="transmembrane region" description="Helical" evidence="1">
    <location>
        <begin position="72"/>
        <end position="97"/>
    </location>
</feature>
<evidence type="ECO:0000313" key="3">
    <source>
        <dbReference type="Proteomes" id="UP001595906"/>
    </source>
</evidence>
<feature type="transmembrane region" description="Helical" evidence="1">
    <location>
        <begin position="161"/>
        <end position="182"/>
    </location>
</feature>
<feature type="transmembrane region" description="Helical" evidence="1">
    <location>
        <begin position="252"/>
        <end position="272"/>
    </location>
</feature>
<sequence length="305" mass="34691">MTKLKRYLLALGLLLTLANSLLVIPIQAQLYFLYITIFVTGIPHGALDYFVASQTQIQVGNKLTLSKFLSRYLINIVIYSIIWIISPYVGFAIFMFLTAFHFGEVDWPIRQNRKLDTLLYTLFGFLILTFIVSSHADTALPVVVQILKLSINNTYVLKQASIVFAITVVLLLLCMVLIAIFFKSIIGWSKQITFDFILQTIVLLLIIYFSPLYLAFGFYFGIWHSVLSFNLIRKHLSLPNTKLGWLQMARQALPYAVAAWLGIAILVIASNWYQKTIITSNLGIVFIAISILTLPHLQVFTKLKK</sequence>
<feature type="transmembrane region" description="Helical" evidence="1">
    <location>
        <begin position="30"/>
        <end position="51"/>
    </location>
</feature>
<dbReference type="RefSeq" id="WP_379012037.1">
    <property type="nucleotide sequence ID" value="NZ_JBHSDC010000002.1"/>
</dbReference>
<keyword evidence="3" id="KW-1185">Reference proteome</keyword>
<comment type="caution">
    <text evidence="2">The sequence shown here is derived from an EMBL/GenBank/DDBJ whole genome shotgun (WGS) entry which is preliminary data.</text>
</comment>
<evidence type="ECO:0000256" key="1">
    <source>
        <dbReference type="SAM" id="Phobius"/>
    </source>
</evidence>
<dbReference type="NCBIfam" id="TIGR03753">
    <property type="entry name" value="blh_monoox"/>
    <property type="match status" value="1"/>
</dbReference>
<keyword evidence="1" id="KW-1133">Transmembrane helix</keyword>
<gene>
    <name evidence="2" type="ORF">ACFOW1_02250</name>
</gene>
<feature type="transmembrane region" description="Helical" evidence="1">
    <location>
        <begin position="117"/>
        <end position="140"/>
    </location>
</feature>
<feature type="transmembrane region" description="Helical" evidence="1">
    <location>
        <begin position="278"/>
        <end position="297"/>
    </location>
</feature>
<name>A0ABV8PU73_9BACT</name>
<keyword evidence="1" id="KW-0472">Membrane</keyword>
<dbReference type="EMBL" id="JBHSDC010000002">
    <property type="protein sequence ID" value="MFC4230693.1"/>
    <property type="molecule type" value="Genomic_DNA"/>
</dbReference>
<keyword evidence="1" id="KW-0812">Transmembrane</keyword>
<feature type="transmembrane region" description="Helical" evidence="1">
    <location>
        <begin position="202"/>
        <end position="232"/>
    </location>
</feature>
<dbReference type="Proteomes" id="UP001595906">
    <property type="component" value="Unassembled WGS sequence"/>
</dbReference>
<proteinExistence type="predicted"/>
<protein>
    <submittedName>
        <fullName evidence="2">Brp/Blh family beta-carotene 15,15'-dioxygenase</fullName>
    </submittedName>
</protein>
<evidence type="ECO:0000313" key="2">
    <source>
        <dbReference type="EMBL" id="MFC4230693.1"/>
    </source>
</evidence>
<dbReference type="Pfam" id="PF15461">
    <property type="entry name" value="BCD"/>
    <property type="match status" value="1"/>
</dbReference>